<protein>
    <submittedName>
        <fullName evidence="2">Uncharacterized protein</fullName>
    </submittedName>
</protein>
<keyword evidence="1" id="KW-0812">Transmembrane</keyword>
<dbReference type="EMBL" id="GBXM01046104">
    <property type="protein sequence ID" value="JAH62473.1"/>
    <property type="molecule type" value="Transcribed_RNA"/>
</dbReference>
<name>A0A0E9UBX9_ANGAN</name>
<reference evidence="2" key="1">
    <citation type="submission" date="2014-11" db="EMBL/GenBank/DDBJ databases">
        <authorList>
            <person name="Amaro Gonzalez C."/>
        </authorList>
    </citation>
    <scope>NUCLEOTIDE SEQUENCE</scope>
</reference>
<dbReference type="AlphaFoldDB" id="A0A0E9UBX9"/>
<feature type="transmembrane region" description="Helical" evidence="1">
    <location>
        <begin position="9"/>
        <end position="28"/>
    </location>
</feature>
<evidence type="ECO:0000313" key="2">
    <source>
        <dbReference type="EMBL" id="JAH62473.1"/>
    </source>
</evidence>
<organism evidence="2">
    <name type="scientific">Anguilla anguilla</name>
    <name type="common">European freshwater eel</name>
    <name type="synonym">Muraena anguilla</name>
    <dbReference type="NCBI Taxonomy" id="7936"/>
    <lineage>
        <taxon>Eukaryota</taxon>
        <taxon>Metazoa</taxon>
        <taxon>Chordata</taxon>
        <taxon>Craniata</taxon>
        <taxon>Vertebrata</taxon>
        <taxon>Euteleostomi</taxon>
        <taxon>Actinopterygii</taxon>
        <taxon>Neopterygii</taxon>
        <taxon>Teleostei</taxon>
        <taxon>Anguilliformes</taxon>
        <taxon>Anguillidae</taxon>
        <taxon>Anguilla</taxon>
    </lineage>
</organism>
<proteinExistence type="predicted"/>
<reference evidence="2" key="2">
    <citation type="journal article" date="2015" name="Fish Shellfish Immunol.">
        <title>Early steps in the European eel (Anguilla anguilla)-Vibrio vulnificus interaction in the gills: Role of the RtxA13 toxin.</title>
        <authorList>
            <person name="Callol A."/>
            <person name="Pajuelo D."/>
            <person name="Ebbesson L."/>
            <person name="Teles M."/>
            <person name="MacKenzie S."/>
            <person name="Amaro C."/>
        </authorList>
    </citation>
    <scope>NUCLEOTIDE SEQUENCE</scope>
</reference>
<keyword evidence="1" id="KW-1133">Transmembrane helix</keyword>
<keyword evidence="1" id="KW-0472">Membrane</keyword>
<evidence type="ECO:0000256" key="1">
    <source>
        <dbReference type="SAM" id="Phobius"/>
    </source>
</evidence>
<accession>A0A0E9UBX9</accession>
<sequence>MWRLIKRTFLNSFFICLFTLTYFCSVILQN</sequence>